<keyword evidence="2" id="KW-1185">Reference proteome</keyword>
<reference evidence="1 2" key="1">
    <citation type="submission" date="2018-03" db="EMBL/GenBank/DDBJ databases">
        <title>Genomic Encyclopedia of Archaeal and Bacterial Type Strains, Phase II (KMG-II): from individual species to whole genera.</title>
        <authorList>
            <person name="Goeker M."/>
        </authorList>
    </citation>
    <scope>NUCLEOTIDE SEQUENCE [LARGE SCALE GENOMIC DNA]</scope>
    <source>
        <strain evidence="1 2">DSM 28229</strain>
    </source>
</reference>
<dbReference type="EMBL" id="QGDO01000001">
    <property type="protein sequence ID" value="PWJ43784.1"/>
    <property type="molecule type" value="Genomic_DNA"/>
</dbReference>
<gene>
    <name evidence="1" type="ORF">BC781_101130</name>
</gene>
<proteinExistence type="predicted"/>
<dbReference type="Proteomes" id="UP000245535">
    <property type="component" value="Unassembled WGS sequence"/>
</dbReference>
<organism evidence="1 2">
    <name type="scientific">Sediminitomix flava</name>
    <dbReference type="NCBI Taxonomy" id="379075"/>
    <lineage>
        <taxon>Bacteria</taxon>
        <taxon>Pseudomonadati</taxon>
        <taxon>Bacteroidota</taxon>
        <taxon>Cytophagia</taxon>
        <taxon>Cytophagales</taxon>
        <taxon>Flammeovirgaceae</taxon>
        <taxon>Sediminitomix</taxon>
    </lineage>
</organism>
<comment type="caution">
    <text evidence="1">The sequence shown here is derived from an EMBL/GenBank/DDBJ whole genome shotgun (WGS) entry which is preliminary data.</text>
</comment>
<dbReference type="AlphaFoldDB" id="A0A315ZGA9"/>
<accession>A0A315ZGA9</accession>
<evidence type="ECO:0000313" key="2">
    <source>
        <dbReference type="Proteomes" id="UP000245535"/>
    </source>
</evidence>
<evidence type="ECO:0000313" key="1">
    <source>
        <dbReference type="EMBL" id="PWJ43784.1"/>
    </source>
</evidence>
<sequence length="251" mass="30253">MLDTFFVLLFSALSSTGSSESIILSQKTKTLIRQEIEDKQTKKEVVQLLNYYKWQHKKLRKLEQKEELKFIRLLRKNHHDSDEFSALINRYFLIRQLRQELRVTYAIKVKNKISDNEWASLQIKGTDFLAKQYDINQNIKNRLLRRNKKIDEKIERVAFEPHRQHQIDAIINEINIAELNTWAAFSLLTERDQKIIFNKYSSYQDYKTIMDNANQNLHQLLINYVDGHFQLLEITSENEWQKIQRIIRFTY</sequence>
<name>A0A315ZGA9_SEDFL</name>
<protein>
    <submittedName>
        <fullName evidence="1">Uncharacterized protein</fullName>
    </submittedName>
</protein>
<dbReference type="RefSeq" id="WP_109615321.1">
    <property type="nucleotide sequence ID" value="NZ_QGDO01000001.1"/>
</dbReference>